<accession>A0AAE0TWA6</accession>
<dbReference type="InterPro" id="IPR036318">
    <property type="entry name" value="FAD-bd_PCMH-like_sf"/>
</dbReference>
<dbReference type="GO" id="GO:0016491">
    <property type="term" value="F:oxidoreductase activity"/>
    <property type="evidence" value="ECO:0007669"/>
    <property type="project" value="UniProtKB-KW"/>
</dbReference>
<dbReference type="Gene3D" id="3.30.465.10">
    <property type="match status" value="2"/>
</dbReference>
<keyword evidence="2" id="KW-0560">Oxidoreductase</keyword>
<dbReference type="Pfam" id="PF08031">
    <property type="entry name" value="BBE"/>
    <property type="match status" value="1"/>
</dbReference>
<evidence type="ECO:0000256" key="3">
    <source>
        <dbReference type="SAM" id="SignalP"/>
    </source>
</evidence>
<dbReference type="Proteomes" id="UP001285441">
    <property type="component" value="Unassembled WGS sequence"/>
</dbReference>
<evidence type="ECO:0000313" key="6">
    <source>
        <dbReference type="Proteomes" id="UP001285441"/>
    </source>
</evidence>
<gene>
    <name evidence="5" type="ORF">B0H63DRAFT_217299</name>
</gene>
<comment type="similarity">
    <text evidence="1">Belongs to the oxygen-dependent FAD-linked oxidoreductase family.</text>
</comment>
<dbReference type="InterPro" id="IPR012951">
    <property type="entry name" value="BBE"/>
</dbReference>
<name>A0AAE0TWA6_9PEZI</name>
<dbReference type="SUPFAM" id="SSF56176">
    <property type="entry name" value="FAD-binding/transporter-associated domain-like"/>
    <property type="match status" value="1"/>
</dbReference>
<dbReference type="GO" id="GO:0071949">
    <property type="term" value="F:FAD binding"/>
    <property type="evidence" value="ECO:0007669"/>
    <property type="project" value="InterPro"/>
</dbReference>
<dbReference type="PANTHER" id="PTHR13878">
    <property type="entry name" value="GULONOLACTONE OXIDASE"/>
    <property type="match status" value="1"/>
</dbReference>
<feature type="domain" description="FAD-binding PCMH-type" evidence="4">
    <location>
        <begin position="118"/>
        <end position="301"/>
    </location>
</feature>
<dbReference type="InterPro" id="IPR050432">
    <property type="entry name" value="FAD-linked_Oxidoreductases_BP"/>
</dbReference>
<reference evidence="5" key="1">
    <citation type="journal article" date="2023" name="Mol. Phylogenet. Evol.">
        <title>Genome-scale phylogeny and comparative genomics of the fungal order Sordariales.</title>
        <authorList>
            <person name="Hensen N."/>
            <person name="Bonometti L."/>
            <person name="Westerberg I."/>
            <person name="Brannstrom I.O."/>
            <person name="Guillou S."/>
            <person name="Cros-Aarteil S."/>
            <person name="Calhoun S."/>
            <person name="Haridas S."/>
            <person name="Kuo A."/>
            <person name="Mondo S."/>
            <person name="Pangilinan J."/>
            <person name="Riley R."/>
            <person name="LaButti K."/>
            <person name="Andreopoulos B."/>
            <person name="Lipzen A."/>
            <person name="Chen C."/>
            <person name="Yan M."/>
            <person name="Daum C."/>
            <person name="Ng V."/>
            <person name="Clum A."/>
            <person name="Steindorff A."/>
            <person name="Ohm R.A."/>
            <person name="Martin F."/>
            <person name="Silar P."/>
            <person name="Natvig D.O."/>
            <person name="Lalanne C."/>
            <person name="Gautier V."/>
            <person name="Ament-Velasquez S.L."/>
            <person name="Kruys A."/>
            <person name="Hutchinson M.I."/>
            <person name="Powell A.J."/>
            <person name="Barry K."/>
            <person name="Miller A.N."/>
            <person name="Grigoriev I.V."/>
            <person name="Debuchy R."/>
            <person name="Gladieux P."/>
            <person name="Hiltunen Thoren M."/>
            <person name="Johannesson H."/>
        </authorList>
    </citation>
    <scope>NUCLEOTIDE SEQUENCE</scope>
    <source>
        <strain evidence="5">CBS 232.78</strain>
    </source>
</reference>
<feature type="chain" id="PRO_5041937009" description="FAD-binding PCMH-type domain-containing protein" evidence="3">
    <location>
        <begin position="21"/>
        <end position="577"/>
    </location>
</feature>
<dbReference type="AlphaFoldDB" id="A0AAE0TWA6"/>
<keyword evidence="3" id="KW-0732">Signal</keyword>
<evidence type="ECO:0000313" key="5">
    <source>
        <dbReference type="EMBL" id="KAK3381984.1"/>
    </source>
</evidence>
<dbReference type="InterPro" id="IPR016169">
    <property type="entry name" value="FAD-bd_PCMH_sub2"/>
</dbReference>
<comment type="caution">
    <text evidence="5">The sequence shown here is derived from an EMBL/GenBank/DDBJ whole genome shotgun (WGS) entry which is preliminary data.</text>
</comment>
<evidence type="ECO:0000259" key="4">
    <source>
        <dbReference type="PROSITE" id="PS51387"/>
    </source>
</evidence>
<dbReference type="InterPro" id="IPR016166">
    <property type="entry name" value="FAD-bd_PCMH"/>
</dbReference>
<protein>
    <recommendedName>
        <fullName evidence="4">FAD-binding PCMH-type domain-containing protein</fullName>
    </recommendedName>
</protein>
<dbReference type="EMBL" id="JAULSW010000005">
    <property type="protein sequence ID" value="KAK3381984.1"/>
    <property type="molecule type" value="Genomic_DNA"/>
</dbReference>
<dbReference type="InterPro" id="IPR006094">
    <property type="entry name" value="Oxid_FAD_bind_N"/>
</dbReference>
<dbReference type="PROSITE" id="PS51387">
    <property type="entry name" value="FAD_PCMH"/>
    <property type="match status" value="1"/>
</dbReference>
<keyword evidence="6" id="KW-1185">Reference proteome</keyword>
<organism evidence="5 6">
    <name type="scientific">Podospora didyma</name>
    <dbReference type="NCBI Taxonomy" id="330526"/>
    <lineage>
        <taxon>Eukaryota</taxon>
        <taxon>Fungi</taxon>
        <taxon>Dikarya</taxon>
        <taxon>Ascomycota</taxon>
        <taxon>Pezizomycotina</taxon>
        <taxon>Sordariomycetes</taxon>
        <taxon>Sordariomycetidae</taxon>
        <taxon>Sordariales</taxon>
        <taxon>Podosporaceae</taxon>
        <taxon>Podospora</taxon>
    </lineage>
</organism>
<evidence type="ECO:0000256" key="2">
    <source>
        <dbReference type="ARBA" id="ARBA00023002"/>
    </source>
</evidence>
<proteinExistence type="inferred from homology"/>
<feature type="signal peptide" evidence="3">
    <location>
        <begin position="1"/>
        <end position="20"/>
    </location>
</feature>
<dbReference type="PANTHER" id="PTHR13878:SF91">
    <property type="entry name" value="FAD BINDING DOMAIN PROTEIN (AFU_ORTHOLOGUE AFUA_6G12070)-RELATED"/>
    <property type="match status" value="1"/>
</dbReference>
<dbReference type="Pfam" id="PF01565">
    <property type="entry name" value="FAD_binding_4"/>
    <property type="match status" value="1"/>
</dbReference>
<sequence>MLNFGVLLAVLAYVAVSARGDGREYGRPQCKAVPGSDLWPSDEAWAVLNASIGGRLILPTPPGAVCHPEQASYNAVECSTVQASWFSETLHTEDPISAIWNNWANDTCLPDPRLPCSSEGYPVYVINATAAQHVKAGIDFARTHNIRLIVKNSGHDYVGRSSAPKSLSIWVHNMKGIERHETGFQPRGCDITISGSAITAAAGTQMLEAYRATALMNQTVVGGNGRTVALGGYITGGGHSILAPHYGMAADQVLEVELVTPAGQIVTANECQNTDLFWAMRGGGGSTFGVLTSITIKTVPSPEIMSLTFQFATAANSPHAFDAITYFLGQFPQLADAGVSGYPIIFKGQSFYTGVIGKVIMLNTRDESVIVSQFEPLFAYINATWPGFVFYTNATYYPSFGAWYEENYDPSPVGYGNVMGSRLLDGPALAANATATKLAFEKFSDGGQATVYIVSGKGVWHAQPRGGGTAANPAWRRTYVHATASVSFAPLNSTAREAATAQTNAFTAALRELSPDTGAYINEADRYEPDWQYAFWGSNYPRLLEIKRTFDPDDVFWCTPCVGNERWQEVDDVLCRV</sequence>
<reference evidence="5" key="2">
    <citation type="submission" date="2023-06" db="EMBL/GenBank/DDBJ databases">
        <authorList>
            <consortium name="Lawrence Berkeley National Laboratory"/>
            <person name="Haridas S."/>
            <person name="Hensen N."/>
            <person name="Bonometti L."/>
            <person name="Westerberg I."/>
            <person name="Brannstrom I.O."/>
            <person name="Guillou S."/>
            <person name="Cros-Aarteil S."/>
            <person name="Calhoun S."/>
            <person name="Kuo A."/>
            <person name="Mondo S."/>
            <person name="Pangilinan J."/>
            <person name="Riley R."/>
            <person name="LaButti K."/>
            <person name="Andreopoulos B."/>
            <person name="Lipzen A."/>
            <person name="Chen C."/>
            <person name="Yanf M."/>
            <person name="Daum C."/>
            <person name="Ng V."/>
            <person name="Clum A."/>
            <person name="Steindorff A."/>
            <person name="Ohm R."/>
            <person name="Martin F."/>
            <person name="Silar P."/>
            <person name="Natvig D."/>
            <person name="Lalanne C."/>
            <person name="Gautier V."/>
            <person name="Ament-velasquez S.L."/>
            <person name="Kruys A."/>
            <person name="Hutchinson M.I."/>
            <person name="Powell A.J."/>
            <person name="Barry K."/>
            <person name="Miller A.N."/>
            <person name="Grigoriev I.V."/>
            <person name="Debuchy R."/>
            <person name="Gladieux P."/>
            <person name="Thoren M.H."/>
            <person name="Johannesson H."/>
        </authorList>
    </citation>
    <scope>NUCLEOTIDE SEQUENCE</scope>
    <source>
        <strain evidence="5">CBS 232.78</strain>
    </source>
</reference>
<evidence type="ECO:0000256" key="1">
    <source>
        <dbReference type="ARBA" id="ARBA00005466"/>
    </source>
</evidence>